<name>A0A8A1MIZ4_AJECA</name>
<reference evidence="2" key="1">
    <citation type="submission" date="2021-01" db="EMBL/GenBank/DDBJ databases">
        <title>Chromosome-level genome assembly of a human fungal pathogen reveals clustering of transcriptionally co-regulated genes.</title>
        <authorList>
            <person name="Voorhies M."/>
            <person name="Cohen S."/>
            <person name="Shea T.P."/>
            <person name="Petrus S."/>
            <person name="Munoz J.F."/>
            <person name="Poplawski S."/>
            <person name="Goldman W.E."/>
            <person name="Michael T."/>
            <person name="Cuomo C.A."/>
            <person name="Sil A."/>
            <person name="Beyhan S."/>
        </authorList>
    </citation>
    <scope>NUCLEOTIDE SEQUENCE</scope>
    <source>
        <strain evidence="2">WU24</strain>
    </source>
</reference>
<proteinExistence type="predicted"/>
<dbReference type="AlphaFoldDB" id="A0A8A1MIZ4"/>
<dbReference type="VEuPathDB" id="FungiDB:I7I51_07313"/>
<organism evidence="2 3">
    <name type="scientific">Ajellomyces capsulatus</name>
    <name type="common">Darling's disease fungus</name>
    <name type="synonym">Histoplasma capsulatum</name>
    <dbReference type="NCBI Taxonomy" id="5037"/>
    <lineage>
        <taxon>Eukaryota</taxon>
        <taxon>Fungi</taxon>
        <taxon>Dikarya</taxon>
        <taxon>Ascomycota</taxon>
        <taxon>Pezizomycotina</taxon>
        <taxon>Eurotiomycetes</taxon>
        <taxon>Eurotiomycetidae</taxon>
        <taxon>Onygenales</taxon>
        <taxon>Ajellomycetaceae</taxon>
        <taxon>Histoplasma</taxon>
    </lineage>
</organism>
<sequence>MPAANTRFDQTHQTLPSSALQHEYWALSGRDSCKVTEHSHSWHLWRWLWLWIALGLGFPFQAARLFDSPPHVDDTQGAQSRWVGPRSGNRNANPNRASLGL</sequence>
<evidence type="ECO:0000313" key="2">
    <source>
        <dbReference type="EMBL" id="QSS66456.1"/>
    </source>
</evidence>
<dbReference type="EMBL" id="CP069115">
    <property type="protein sequence ID" value="QSS66456.1"/>
    <property type="molecule type" value="Genomic_DNA"/>
</dbReference>
<evidence type="ECO:0000256" key="1">
    <source>
        <dbReference type="SAM" id="MobiDB-lite"/>
    </source>
</evidence>
<dbReference type="Proteomes" id="UP000663671">
    <property type="component" value="Chromosome 3"/>
</dbReference>
<protein>
    <submittedName>
        <fullName evidence="2">Uncharacterized protein</fullName>
    </submittedName>
</protein>
<feature type="compositionally biased region" description="Polar residues" evidence="1">
    <location>
        <begin position="88"/>
        <end position="101"/>
    </location>
</feature>
<evidence type="ECO:0000313" key="3">
    <source>
        <dbReference type="Proteomes" id="UP000663671"/>
    </source>
</evidence>
<feature type="region of interest" description="Disordered" evidence="1">
    <location>
        <begin position="69"/>
        <end position="101"/>
    </location>
</feature>
<accession>A0A8A1MIZ4</accession>
<gene>
    <name evidence="2" type="ORF">I7I51_07313</name>
</gene>